<protein>
    <submittedName>
        <fullName evidence="3">Uncharacterized protein</fullName>
    </submittedName>
</protein>
<feature type="domain" description="DUF7947" evidence="2">
    <location>
        <begin position="182"/>
        <end position="259"/>
    </location>
</feature>
<evidence type="ECO:0000259" key="1">
    <source>
        <dbReference type="Pfam" id="PF25678"/>
    </source>
</evidence>
<feature type="domain" description="DUF7946" evidence="1">
    <location>
        <begin position="5"/>
        <end position="170"/>
    </location>
</feature>
<dbReference type="Pfam" id="PF25679">
    <property type="entry name" value="DUF7947"/>
    <property type="match status" value="1"/>
</dbReference>
<dbReference type="InterPro" id="IPR057707">
    <property type="entry name" value="DUF7947"/>
</dbReference>
<gene>
    <name evidence="3" type="ORF">GS397_06925</name>
</gene>
<name>A0A6P1GEX9_SPHYA</name>
<dbReference type="Proteomes" id="UP000464086">
    <property type="component" value="Chromosome"/>
</dbReference>
<reference evidence="3 4" key="1">
    <citation type="submission" date="2019-12" db="EMBL/GenBank/DDBJ databases">
        <title>Functional and genomic insights into the Sphingobium yanoikuyae YC-JY1, a bacterium efficiently degrading bisphenol A.</title>
        <authorList>
            <person name="Jia Y."/>
            <person name="Li X."/>
            <person name="Wang J."/>
            <person name="Eltoukhy A."/>
            <person name="Lamraoui I."/>
            <person name="Yan Y."/>
        </authorList>
    </citation>
    <scope>NUCLEOTIDE SEQUENCE [LARGE SCALE GENOMIC DNA]</scope>
    <source>
        <strain evidence="3 4">YC-JY1</strain>
    </source>
</reference>
<accession>A0A6P1GEX9</accession>
<proteinExistence type="predicted"/>
<evidence type="ECO:0000313" key="4">
    <source>
        <dbReference type="Proteomes" id="UP000464086"/>
    </source>
</evidence>
<evidence type="ECO:0000313" key="3">
    <source>
        <dbReference type="EMBL" id="QHD66802.1"/>
    </source>
</evidence>
<sequence length="266" mass="28867">MDGLTISFRGLDADKGHVEAFAGIESAAGIARALTLIGHYAATGSVRHRFPFDETVQFYLEGTEQGSFNWKLTAAIAGPLALGLATNGIYDLGKLAIGRAIGEEPAGISQQVETINKDKSGDIDALVEAIEPALKKAHYGIGETMNEIVIEETQTRRVLVKFDSASKRYLKDSVEADDDVQDVAISALNVNDRTGRAYFLDLNRTIPFRVSKDADPKTMTILSAGINRYANKLPAPIRITFSRVEAVDGRLKRIIVLKAEDVSDAE</sequence>
<dbReference type="RefSeq" id="WP_159366027.1">
    <property type="nucleotide sequence ID" value="NZ_CP047218.1"/>
</dbReference>
<dbReference type="Pfam" id="PF25678">
    <property type="entry name" value="DUF7946"/>
    <property type="match status" value="1"/>
</dbReference>
<dbReference type="InterPro" id="IPR057706">
    <property type="entry name" value="DUF7946"/>
</dbReference>
<organism evidence="3 4">
    <name type="scientific">Sphingobium yanoikuyae</name>
    <name type="common">Sphingomonas yanoikuyae</name>
    <dbReference type="NCBI Taxonomy" id="13690"/>
    <lineage>
        <taxon>Bacteria</taxon>
        <taxon>Pseudomonadati</taxon>
        <taxon>Pseudomonadota</taxon>
        <taxon>Alphaproteobacteria</taxon>
        <taxon>Sphingomonadales</taxon>
        <taxon>Sphingomonadaceae</taxon>
        <taxon>Sphingobium</taxon>
    </lineage>
</organism>
<dbReference type="AlphaFoldDB" id="A0A6P1GEX9"/>
<evidence type="ECO:0000259" key="2">
    <source>
        <dbReference type="Pfam" id="PF25679"/>
    </source>
</evidence>
<dbReference type="EMBL" id="CP047218">
    <property type="protein sequence ID" value="QHD66802.1"/>
    <property type="molecule type" value="Genomic_DNA"/>
</dbReference>